<gene>
    <name evidence="10" type="ORF">CYPRO_0261</name>
</gene>
<dbReference type="PANTHER" id="PTHR11733">
    <property type="entry name" value="ZINC METALLOPROTEASE FAMILY M13 NEPRILYSIN-RELATED"/>
    <property type="match status" value="1"/>
</dbReference>
<dbReference type="GO" id="GO:0016485">
    <property type="term" value="P:protein processing"/>
    <property type="evidence" value="ECO:0007669"/>
    <property type="project" value="TreeGrafter"/>
</dbReference>
<keyword evidence="7" id="KW-0482">Metalloprotease</keyword>
<dbReference type="InterPro" id="IPR000718">
    <property type="entry name" value="Peptidase_M13"/>
</dbReference>
<evidence type="ECO:0000313" key="11">
    <source>
        <dbReference type="Proteomes" id="UP000254808"/>
    </source>
</evidence>
<dbReference type="InterPro" id="IPR008753">
    <property type="entry name" value="Peptidase_M13_N"/>
</dbReference>
<evidence type="ECO:0000256" key="6">
    <source>
        <dbReference type="ARBA" id="ARBA00022833"/>
    </source>
</evidence>
<keyword evidence="6" id="KW-0862">Zinc</keyword>
<proteinExistence type="inferred from homology"/>
<dbReference type="AlphaFoldDB" id="A0A345UGE7"/>
<dbReference type="PROSITE" id="PS51885">
    <property type="entry name" value="NEPRILYSIN"/>
    <property type="match status" value="1"/>
</dbReference>
<keyword evidence="11" id="KW-1185">Reference proteome</keyword>
<feature type="domain" description="Peptidase M13 N-terminal" evidence="9">
    <location>
        <begin position="93"/>
        <end position="470"/>
    </location>
</feature>
<evidence type="ECO:0000313" key="10">
    <source>
        <dbReference type="EMBL" id="AXI99548.1"/>
    </source>
</evidence>
<dbReference type="GO" id="GO:0004222">
    <property type="term" value="F:metalloendopeptidase activity"/>
    <property type="evidence" value="ECO:0007669"/>
    <property type="project" value="UniProtKB-EC"/>
</dbReference>
<evidence type="ECO:0000256" key="2">
    <source>
        <dbReference type="ARBA" id="ARBA00007357"/>
    </source>
</evidence>
<keyword evidence="4" id="KW-0479">Metal-binding</keyword>
<protein>
    <submittedName>
        <fullName evidence="10">Endothelin-converting enzyme metallo peptidase</fullName>
        <ecNumber evidence="10">3.4.24.71</ecNumber>
    </submittedName>
</protein>
<evidence type="ECO:0000256" key="4">
    <source>
        <dbReference type="ARBA" id="ARBA00022723"/>
    </source>
</evidence>
<organism evidence="10 11">
    <name type="scientific">Cyclonatronum proteinivorum</name>
    <dbReference type="NCBI Taxonomy" id="1457365"/>
    <lineage>
        <taxon>Bacteria</taxon>
        <taxon>Pseudomonadati</taxon>
        <taxon>Balneolota</taxon>
        <taxon>Balneolia</taxon>
        <taxon>Balneolales</taxon>
        <taxon>Cyclonatronaceae</taxon>
        <taxon>Cyclonatronum</taxon>
    </lineage>
</organism>
<keyword evidence="3" id="KW-0645">Protease</keyword>
<evidence type="ECO:0000256" key="5">
    <source>
        <dbReference type="ARBA" id="ARBA00022801"/>
    </source>
</evidence>
<feature type="domain" description="Peptidase M13 C-terminal" evidence="8">
    <location>
        <begin position="522"/>
        <end position="722"/>
    </location>
</feature>
<dbReference type="PANTHER" id="PTHR11733:SF167">
    <property type="entry name" value="FI17812P1-RELATED"/>
    <property type="match status" value="1"/>
</dbReference>
<dbReference type="InterPro" id="IPR018497">
    <property type="entry name" value="Peptidase_M13_C"/>
</dbReference>
<dbReference type="Gene3D" id="1.10.1380.10">
    <property type="entry name" value="Neutral endopeptidase , domain2"/>
    <property type="match status" value="1"/>
</dbReference>
<keyword evidence="5 10" id="KW-0378">Hydrolase</keyword>
<evidence type="ECO:0000256" key="7">
    <source>
        <dbReference type="ARBA" id="ARBA00023049"/>
    </source>
</evidence>
<evidence type="ECO:0000259" key="9">
    <source>
        <dbReference type="Pfam" id="PF05649"/>
    </source>
</evidence>
<dbReference type="GO" id="GO:0005886">
    <property type="term" value="C:plasma membrane"/>
    <property type="evidence" value="ECO:0007669"/>
    <property type="project" value="TreeGrafter"/>
</dbReference>
<dbReference type="SUPFAM" id="SSF55486">
    <property type="entry name" value="Metalloproteases ('zincins'), catalytic domain"/>
    <property type="match status" value="1"/>
</dbReference>
<dbReference type="Pfam" id="PF05649">
    <property type="entry name" value="Peptidase_M13_N"/>
    <property type="match status" value="1"/>
</dbReference>
<dbReference type="GO" id="GO:0046872">
    <property type="term" value="F:metal ion binding"/>
    <property type="evidence" value="ECO:0007669"/>
    <property type="project" value="UniProtKB-KW"/>
</dbReference>
<evidence type="ECO:0000259" key="8">
    <source>
        <dbReference type="Pfam" id="PF01431"/>
    </source>
</evidence>
<dbReference type="Pfam" id="PF01431">
    <property type="entry name" value="Peptidase_M13"/>
    <property type="match status" value="1"/>
</dbReference>
<dbReference type="CDD" id="cd08662">
    <property type="entry name" value="M13"/>
    <property type="match status" value="1"/>
</dbReference>
<evidence type="ECO:0000256" key="1">
    <source>
        <dbReference type="ARBA" id="ARBA00001947"/>
    </source>
</evidence>
<dbReference type="Gene3D" id="3.40.390.10">
    <property type="entry name" value="Collagenase (Catalytic Domain)"/>
    <property type="match status" value="1"/>
</dbReference>
<dbReference type="KEGG" id="cprv:CYPRO_0261"/>
<accession>A0A345UGE7</accession>
<sequence length="726" mass="82508">MYELFIIYTLLFDFRPNQKTNTVNSPTVLYHFLMIRPLISFLLFALLFSPLVAAQPAVPVSDTGERETRTASKSDRELSSGIYTHFMDTSVHPGDDFYQFVNGLWLEQTEIPGDRARWGSFDELREIADGHVLEIIREAAEAQAPHGSDQQKIGDMFRAFMNTDLLEQLRLEPLSPQLAQIDELESHADLAGLWGYFQRYRAGIPISLFVGQDPQQSDRYITSGSQSGLGLPDRDFYLNDDDRSLALLEAYRTYIQTLWELAGWDNPAQAAETVIRLETGIAEHHWTRVESRDRVATYNLMTTTELAETAPGLDWPVFLEAAGLADIEELVVRQPSYFTAFAAMQAEVPVSDWQTYLRFHLLRSSAPNLSADFDDAHFRFYGQVLSGQQEQRSRELRGVAATESVLGFMVGQKYVAQHFPREASERMDEMIDNLLVAFEQSIKGLTWMTDATKEEALAKLSTFTTKIGYPEVWRDYDCLEIHPDELIGNLRRSAVCEYERNIERLGQPIDTTEWGMTPQTVNAYYRASLNEIVFPAAILQPPFFDVEAEDAVNYGAIGAVIGHEISHGFDDQGRRSDGEGNLRDWWTEDDEDAFGKLAQRMIDFYSSFNPIDDMFINGALALGENIADLGGMNVAWQAYLNSLNGAEPPVIDGFTAQQRFLIGWGQIWRTKFTDEALRRQLVTGPHSPGRYRVLGIVPNLDIFYEAFDVTPDNQMYKPQEERILIW</sequence>
<dbReference type="EC" id="3.4.24.71" evidence="10"/>
<name>A0A345UGE7_9BACT</name>
<dbReference type="EMBL" id="CP027806">
    <property type="protein sequence ID" value="AXI99548.1"/>
    <property type="molecule type" value="Genomic_DNA"/>
</dbReference>
<comment type="similarity">
    <text evidence="2">Belongs to the peptidase M13 family.</text>
</comment>
<evidence type="ECO:0000256" key="3">
    <source>
        <dbReference type="ARBA" id="ARBA00022670"/>
    </source>
</evidence>
<dbReference type="InterPro" id="IPR042089">
    <property type="entry name" value="Peptidase_M13_dom_2"/>
</dbReference>
<comment type="cofactor">
    <cofactor evidence="1">
        <name>Zn(2+)</name>
        <dbReference type="ChEBI" id="CHEBI:29105"/>
    </cofactor>
</comment>
<dbReference type="InterPro" id="IPR024079">
    <property type="entry name" value="MetalloPept_cat_dom_sf"/>
</dbReference>
<reference evidence="10 11" key="1">
    <citation type="submission" date="2018-03" db="EMBL/GenBank/DDBJ databases">
        <title>Phenotypic and genomic properties of Cyclonatronum proteinivorum gen. nov., sp. nov., a haloalkaliphilic bacteroidete from soda lakes possessing Na+-translocating rhodopsin.</title>
        <authorList>
            <person name="Toshchakov S.V."/>
            <person name="Korzhenkov A."/>
            <person name="Samarov N.I."/>
            <person name="Kublanov I.V."/>
            <person name="Muntyan M.S."/>
            <person name="Sorokin D.Y."/>
        </authorList>
    </citation>
    <scope>NUCLEOTIDE SEQUENCE [LARGE SCALE GENOMIC DNA]</scope>
    <source>
        <strain evidence="10 11">Omega</strain>
    </source>
</reference>
<dbReference type="PRINTS" id="PR00786">
    <property type="entry name" value="NEPRILYSIN"/>
</dbReference>
<dbReference type="Proteomes" id="UP000254808">
    <property type="component" value="Chromosome"/>
</dbReference>